<dbReference type="EMBL" id="JAGKQM010000003">
    <property type="protein sequence ID" value="KAH0936456.1"/>
    <property type="molecule type" value="Genomic_DNA"/>
</dbReference>
<accession>A0ABQ8E722</accession>
<comment type="caution">
    <text evidence="1">The sequence shown here is derived from an EMBL/GenBank/DDBJ whole genome shotgun (WGS) entry which is preliminary data.</text>
</comment>
<dbReference type="Proteomes" id="UP000824890">
    <property type="component" value="Unassembled WGS sequence"/>
</dbReference>
<evidence type="ECO:0000313" key="1">
    <source>
        <dbReference type="EMBL" id="KAH0936456.1"/>
    </source>
</evidence>
<reference evidence="1 2" key="1">
    <citation type="submission" date="2021-05" db="EMBL/GenBank/DDBJ databases">
        <title>Genome Assembly of Synthetic Allotetraploid Brassica napus Reveals Homoeologous Exchanges between Subgenomes.</title>
        <authorList>
            <person name="Davis J.T."/>
        </authorList>
    </citation>
    <scope>NUCLEOTIDE SEQUENCE [LARGE SCALE GENOMIC DNA]</scope>
    <source>
        <strain evidence="2">cv. Da-Ae</strain>
        <tissue evidence="1">Seedling</tissue>
    </source>
</reference>
<evidence type="ECO:0000313" key="2">
    <source>
        <dbReference type="Proteomes" id="UP000824890"/>
    </source>
</evidence>
<organism evidence="1 2">
    <name type="scientific">Brassica napus</name>
    <name type="common">Rape</name>
    <dbReference type="NCBI Taxonomy" id="3708"/>
    <lineage>
        <taxon>Eukaryota</taxon>
        <taxon>Viridiplantae</taxon>
        <taxon>Streptophyta</taxon>
        <taxon>Embryophyta</taxon>
        <taxon>Tracheophyta</taxon>
        <taxon>Spermatophyta</taxon>
        <taxon>Magnoliopsida</taxon>
        <taxon>eudicotyledons</taxon>
        <taxon>Gunneridae</taxon>
        <taxon>Pentapetalae</taxon>
        <taxon>rosids</taxon>
        <taxon>malvids</taxon>
        <taxon>Brassicales</taxon>
        <taxon>Brassicaceae</taxon>
        <taxon>Brassiceae</taxon>
        <taxon>Brassica</taxon>
    </lineage>
</organism>
<keyword evidence="2" id="KW-1185">Reference proteome</keyword>
<proteinExistence type="predicted"/>
<sequence length="112" mass="12363">MYYMVKLGGDVEQFGKARSRGEAEPLTITLLLKFSNSGAVLNVTIEKIQGCNDLRSIISKEDSFRSLSSNDDLEGFNEDEMSLDVNWAKSVSLGVSTDSIGGWIVRKGMHTR</sequence>
<protein>
    <submittedName>
        <fullName evidence="1">Uncharacterized protein</fullName>
    </submittedName>
</protein>
<name>A0ABQ8E722_BRANA</name>
<gene>
    <name evidence="1" type="ORF">HID58_013573</name>
</gene>